<keyword evidence="1" id="KW-0808">Transferase</keyword>
<keyword evidence="1" id="KW-0695">RNA-directed DNA polymerase</keyword>
<comment type="caution">
    <text evidence="1">The sequence shown here is derived from an EMBL/GenBank/DDBJ whole genome shotgun (WGS) entry which is preliminary data.</text>
</comment>
<organism evidence="1">
    <name type="scientific">Tanacetum cinerariifolium</name>
    <name type="common">Dalmatian daisy</name>
    <name type="synonym">Chrysanthemum cinerariifolium</name>
    <dbReference type="NCBI Taxonomy" id="118510"/>
    <lineage>
        <taxon>Eukaryota</taxon>
        <taxon>Viridiplantae</taxon>
        <taxon>Streptophyta</taxon>
        <taxon>Embryophyta</taxon>
        <taxon>Tracheophyta</taxon>
        <taxon>Spermatophyta</taxon>
        <taxon>Magnoliopsida</taxon>
        <taxon>eudicotyledons</taxon>
        <taxon>Gunneridae</taxon>
        <taxon>Pentapetalae</taxon>
        <taxon>asterids</taxon>
        <taxon>campanulids</taxon>
        <taxon>Asterales</taxon>
        <taxon>Asteraceae</taxon>
        <taxon>Asteroideae</taxon>
        <taxon>Anthemideae</taxon>
        <taxon>Anthemidinae</taxon>
        <taxon>Tanacetum</taxon>
    </lineage>
</organism>
<dbReference type="EMBL" id="BKCJ011220343">
    <property type="protein sequence ID" value="GFD05739.1"/>
    <property type="molecule type" value="Genomic_DNA"/>
</dbReference>
<name>A0A699T8Q1_TANCI</name>
<feature type="non-terminal residue" evidence="1">
    <location>
        <position position="101"/>
    </location>
</feature>
<dbReference type="AlphaFoldDB" id="A0A699T8Q1"/>
<accession>A0A699T8Q1</accession>
<gene>
    <name evidence="1" type="ORF">Tci_877708</name>
</gene>
<protein>
    <submittedName>
        <fullName evidence="1">Reverse transcriptase domain-containing protein</fullName>
    </submittedName>
</protein>
<reference evidence="1" key="1">
    <citation type="journal article" date="2019" name="Sci. Rep.">
        <title>Draft genome of Tanacetum cinerariifolium, the natural source of mosquito coil.</title>
        <authorList>
            <person name="Yamashiro T."/>
            <person name="Shiraishi A."/>
            <person name="Satake H."/>
            <person name="Nakayama K."/>
        </authorList>
    </citation>
    <scope>NUCLEOTIDE SEQUENCE</scope>
</reference>
<keyword evidence="1" id="KW-0548">Nucleotidyltransferase</keyword>
<sequence length="101" mass="11271">MIWNLELWCSLLRCGDITYTEPGKANISADALSRKERSRPLRVRPLVITMGLNLPKKILEAQTEALKPANLSAEDVGGMLRKDIPKEKLEPRADGTLCLNN</sequence>
<evidence type="ECO:0000313" key="1">
    <source>
        <dbReference type="EMBL" id="GFD05739.1"/>
    </source>
</evidence>
<dbReference type="GO" id="GO:0003964">
    <property type="term" value="F:RNA-directed DNA polymerase activity"/>
    <property type="evidence" value="ECO:0007669"/>
    <property type="project" value="UniProtKB-KW"/>
</dbReference>
<proteinExistence type="predicted"/>